<dbReference type="PANTHER" id="PTHR13027">
    <property type="entry name" value="SAND PROTEIN-RELATED"/>
    <property type="match status" value="1"/>
</dbReference>
<dbReference type="InterPro" id="IPR043970">
    <property type="entry name" value="FUZ/MON1/HPS1_longin_3"/>
</dbReference>
<comment type="function">
    <text evidence="4">Required for multiple vacuole delivery pathways including the cytoplasm to vacuole transport (Cvt), autophagy, pexophagy and endocytosis.</text>
</comment>
<comment type="subcellular location">
    <subcellularLocation>
        <location evidence="4">Endosome</location>
        <location evidence="4">Multivesicular body membrane</location>
        <topology evidence="4">Peripheral membrane protein</topology>
    </subcellularLocation>
    <subcellularLocation>
        <location evidence="1 4">Prevacuolar compartment membrane</location>
        <topology evidence="1 4">Peripheral membrane protein</topology>
    </subcellularLocation>
    <subcellularLocation>
        <location evidence="4">Vacuole membrane</location>
        <topology evidence="4">Peripheral membrane protein</topology>
    </subcellularLocation>
</comment>
<feature type="domain" description="FUZ/MON1/HPS1 first Longin" evidence="6">
    <location>
        <begin position="196"/>
        <end position="327"/>
    </location>
</feature>
<keyword evidence="4" id="KW-0926">Vacuole</keyword>
<dbReference type="PRINTS" id="PR01546">
    <property type="entry name" value="YEAST73DUF"/>
</dbReference>
<evidence type="ECO:0000259" key="8">
    <source>
        <dbReference type="Pfam" id="PF19038"/>
    </source>
</evidence>
<gene>
    <name evidence="9" type="ORF">FOA43_003663</name>
</gene>
<dbReference type="GeneID" id="62197063"/>
<keyword evidence="4" id="KW-0813">Transport</keyword>
<evidence type="ECO:0000256" key="1">
    <source>
        <dbReference type="ARBA" id="ARBA00004380"/>
    </source>
</evidence>
<keyword evidence="4" id="KW-0653">Protein transport</keyword>
<keyword evidence="4" id="KW-0072">Autophagy</keyword>
<comment type="similarity">
    <text evidence="2 4">Belongs to the MON1/SAND family.</text>
</comment>
<feature type="domain" description="FUZ/MON1/HPS1 second Longin" evidence="7">
    <location>
        <begin position="370"/>
        <end position="517"/>
    </location>
</feature>
<sequence>MPSPILLHEDYISEPNYEAGDSESAHLSEPTIKRKTSRISIVAHGLIPVDLLTKASPTASINMDNVQDVAFSNRESSESMASRSANSSSLSASVTPHIRLHDEADGNEINTMSLDKSTDGPDSFLSNGSLSRVLSPLVNDTRSNYNMAAPSIFSEGIDSRDGSANVLDQSSLADLGFKIENTDTSSDEELFFSRRKHFFILSCAGKPIYSMHGSEDIITVYAGLIQTIISFFEYGSDGFSETLKSVVADGPQKGQQIRFLFLNKSPILLMACSTLGESDTQLNQQLDFLYNFLLATLSKPHIDKVFQRRENFDLRNVLGKTDIACLDAICNDLANFNNSGLILGGLECLRLHKTTRNKIDDILLKNKTESLLYGLLVAPGGRLVSVLRPKRHTLHTSDMQLLFSMIFNTNTFKSSVSGIDRTDDGISNGNSTENLTLSHNEDFWVPVCLPKFNPNGFLYAFIQFVELKDERLMKLHDLNLGILDEAEEQDVPTQLTIIMISASKETFFEMRKASNIIVQDLKLSRAVYRELYKSIVGTQGADGSTGLPSGRVSPIDIPAPLVKHFVFKSKRYTQYVYSRLQGNKEELKLEDNKQLKGQLMMIYAYLQSKRSSSVRIGGANIGLNDDAQEDSAIDFLRENYMDMIKWKAGTDFLTGILITTPAYEVFLINNGGIVNKKIIVDSCKRIIRWCRRNEGRLFIKSGAVF</sequence>
<accession>A0A875RWF5</accession>
<dbReference type="GO" id="GO:0016192">
    <property type="term" value="P:vesicle-mediated transport"/>
    <property type="evidence" value="ECO:0007669"/>
    <property type="project" value="InterPro"/>
</dbReference>
<dbReference type="Pfam" id="PF19038">
    <property type="entry name" value="Fuz_longin_3"/>
    <property type="match status" value="1"/>
</dbReference>
<dbReference type="RefSeq" id="XP_038779842.1">
    <property type="nucleotide sequence ID" value="XM_038923914.1"/>
</dbReference>
<evidence type="ECO:0000256" key="5">
    <source>
        <dbReference type="SAM" id="MobiDB-lite"/>
    </source>
</evidence>
<dbReference type="KEGG" id="bnn:FOA43_003663"/>
<protein>
    <recommendedName>
        <fullName evidence="3 4">Vacuolar fusion protein MON1</fullName>
    </recommendedName>
</protein>
<feature type="compositionally biased region" description="Low complexity" evidence="5">
    <location>
        <begin position="74"/>
        <end position="93"/>
    </location>
</feature>
<keyword evidence="10" id="KW-1185">Reference proteome</keyword>
<evidence type="ECO:0000313" key="10">
    <source>
        <dbReference type="Proteomes" id="UP000662931"/>
    </source>
</evidence>
<name>A0A875RWF5_EENNA</name>
<reference evidence="9" key="1">
    <citation type="submission" date="2020-10" db="EMBL/GenBank/DDBJ databases">
        <authorList>
            <person name="Roach M.J.R."/>
        </authorList>
    </citation>
    <scope>NUCLEOTIDE SEQUENCE</scope>
    <source>
        <strain evidence="9">CBS 1945</strain>
    </source>
</reference>
<dbReference type="Pfam" id="PF19036">
    <property type="entry name" value="Fuz_longin_1"/>
    <property type="match status" value="1"/>
</dbReference>
<evidence type="ECO:0000256" key="4">
    <source>
        <dbReference type="RuleBase" id="RU367048"/>
    </source>
</evidence>
<evidence type="ECO:0000256" key="3">
    <source>
        <dbReference type="ARBA" id="ARBA00018132"/>
    </source>
</evidence>
<dbReference type="GO" id="GO:0035658">
    <property type="term" value="C:Mon1-Ccz1 complex"/>
    <property type="evidence" value="ECO:0007669"/>
    <property type="project" value="TreeGrafter"/>
</dbReference>
<dbReference type="GO" id="GO:0006914">
    <property type="term" value="P:autophagy"/>
    <property type="evidence" value="ECO:0007669"/>
    <property type="project" value="UniProtKB-UniRule"/>
</dbReference>
<keyword evidence="4" id="KW-0472">Membrane</keyword>
<dbReference type="InterPro" id="IPR043971">
    <property type="entry name" value="FUZ/MON1/HPS1_longin_2"/>
</dbReference>
<evidence type="ECO:0000259" key="7">
    <source>
        <dbReference type="Pfam" id="PF19037"/>
    </source>
</evidence>
<dbReference type="PANTHER" id="PTHR13027:SF7">
    <property type="entry name" value="VACUOLAR FUSION PROTEIN MON1 HOMOLOG"/>
    <property type="match status" value="1"/>
</dbReference>
<dbReference type="GO" id="GO:0000329">
    <property type="term" value="C:fungal-type vacuole membrane"/>
    <property type="evidence" value="ECO:0007669"/>
    <property type="project" value="TreeGrafter"/>
</dbReference>
<dbReference type="InterPro" id="IPR004353">
    <property type="entry name" value="Mon1"/>
</dbReference>
<feature type="domain" description="FUZ/MON1/HPS1 third Longin" evidence="8">
    <location>
        <begin position="562"/>
        <end position="694"/>
    </location>
</feature>
<dbReference type="AlphaFoldDB" id="A0A875RWF5"/>
<dbReference type="Proteomes" id="UP000662931">
    <property type="component" value="Chromosome 4"/>
</dbReference>
<evidence type="ECO:0000259" key="6">
    <source>
        <dbReference type="Pfam" id="PF19036"/>
    </source>
</evidence>
<dbReference type="GO" id="GO:0006623">
    <property type="term" value="P:protein targeting to vacuole"/>
    <property type="evidence" value="ECO:0007669"/>
    <property type="project" value="UniProtKB-UniRule"/>
</dbReference>
<evidence type="ECO:0000256" key="2">
    <source>
        <dbReference type="ARBA" id="ARBA00008968"/>
    </source>
</evidence>
<dbReference type="EMBL" id="CP064815">
    <property type="protein sequence ID" value="QPG76277.1"/>
    <property type="molecule type" value="Genomic_DNA"/>
</dbReference>
<organism evidence="9 10">
    <name type="scientific">Eeniella nana</name>
    <name type="common">Yeast</name>
    <name type="synonym">Brettanomyces nanus</name>
    <dbReference type="NCBI Taxonomy" id="13502"/>
    <lineage>
        <taxon>Eukaryota</taxon>
        <taxon>Fungi</taxon>
        <taxon>Dikarya</taxon>
        <taxon>Ascomycota</taxon>
        <taxon>Saccharomycotina</taxon>
        <taxon>Pichiomycetes</taxon>
        <taxon>Pichiales</taxon>
        <taxon>Pichiaceae</taxon>
        <taxon>Brettanomyces</taxon>
    </lineage>
</organism>
<evidence type="ECO:0000313" key="9">
    <source>
        <dbReference type="EMBL" id="QPG76277.1"/>
    </source>
</evidence>
<dbReference type="Pfam" id="PF19037">
    <property type="entry name" value="Fuz_longin_2"/>
    <property type="match status" value="1"/>
</dbReference>
<proteinExistence type="inferred from homology"/>
<dbReference type="OrthoDB" id="272411at2759"/>
<dbReference type="InterPro" id="IPR043972">
    <property type="entry name" value="FUZ/MON1/HPS1_longin_1"/>
</dbReference>
<feature type="region of interest" description="Disordered" evidence="5">
    <location>
        <begin position="74"/>
        <end position="96"/>
    </location>
</feature>
<keyword evidence="4" id="KW-0967">Endosome</keyword>
<dbReference type="GO" id="GO:0032585">
    <property type="term" value="C:multivesicular body membrane"/>
    <property type="evidence" value="ECO:0007669"/>
    <property type="project" value="UniProtKB-SubCell"/>
</dbReference>